<dbReference type="Proteomes" id="UP000691718">
    <property type="component" value="Unassembled WGS sequence"/>
</dbReference>
<proteinExistence type="predicted"/>
<name>A0A8S3WZM5_PARAO</name>
<reference evidence="1" key="1">
    <citation type="submission" date="2021-04" db="EMBL/GenBank/DDBJ databases">
        <authorList>
            <person name="Tunstrom K."/>
        </authorList>
    </citation>
    <scope>NUCLEOTIDE SEQUENCE</scope>
</reference>
<organism evidence="1 2">
    <name type="scientific">Parnassius apollo</name>
    <name type="common">Apollo butterfly</name>
    <name type="synonym">Papilio apollo</name>
    <dbReference type="NCBI Taxonomy" id="110799"/>
    <lineage>
        <taxon>Eukaryota</taxon>
        <taxon>Metazoa</taxon>
        <taxon>Ecdysozoa</taxon>
        <taxon>Arthropoda</taxon>
        <taxon>Hexapoda</taxon>
        <taxon>Insecta</taxon>
        <taxon>Pterygota</taxon>
        <taxon>Neoptera</taxon>
        <taxon>Endopterygota</taxon>
        <taxon>Lepidoptera</taxon>
        <taxon>Glossata</taxon>
        <taxon>Ditrysia</taxon>
        <taxon>Papilionoidea</taxon>
        <taxon>Papilionidae</taxon>
        <taxon>Parnassiinae</taxon>
        <taxon>Parnassini</taxon>
        <taxon>Parnassius</taxon>
        <taxon>Parnassius</taxon>
    </lineage>
</organism>
<gene>
    <name evidence="1" type="ORF">PAPOLLO_LOCUS10971</name>
</gene>
<protein>
    <submittedName>
        <fullName evidence="1">(apollo) hypothetical protein</fullName>
    </submittedName>
</protein>
<dbReference type="AlphaFoldDB" id="A0A8S3WZM5"/>
<dbReference type="EMBL" id="CAJQZP010000774">
    <property type="protein sequence ID" value="CAG4984920.1"/>
    <property type="molecule type" value="Genomic_DNA"/>
</dbReference>
<evidence type="ECO:0000313" key="1">
    <source>
        <dbReference type="EMBL" id="CAG4984920.1"/>
    </source>
</evidence>
<keyword evidence="2" id="KW-1185">Reference proteome</keyword>
<accession>A0A8S3WZM5</accession>
<comment type="caution">
    <text evidence="1">The sequence shown here is derived from an EMBL/GenBank/DDBJ whole genome shotgun (WGS) entry which is preliminary data.</text>
</comment>
<evidence type="ECO:0000313" key="2">
    <source>
        <dbReference type="Proteomes" id="UP000691718"/>
    </source>
</evidence>
<sequence length="146" mass="16063">MRAETDAQKENSLRHNMGAHKLCAKTFHKLLKADYSDSVTQYAITKRKISAALRNGNSVAKWSPVPSTSSGVQNSMQPSSSEHVVVPHYVLYTGSDFDSDNSVLDKTNELPNAREKIAHSVLLCPITDVNMPLTESICLLISVFES</sequence>